<evidence type="ECO:0000313" key="2">
    <source>
        <dbReference type="Proteomes" id="UP000663841"/>
    </source>
</evidence>
<comment type="caution">
    <text evidence="1">The sequence shown here is derived from an EMBL/GenBank/DDBJ whole genome shotgun (WGS) entry which is preliminary data.</text>
</comment>
<accession>A0A8H2XHP4</accession>
<protein>
    <submittedName>
        <fullName evidence="1">Uncharacterized protein</fullName>
    </submittedName>
</protein>
<dbReference type="EMBL" id="CAJMWW010000082">
    <property type="protein sequence ID" value="CAE6427643.1"/>
    <property type="molecule type" value="Genomic_DNA"/>
</dbReference>
<dbReference type="OrthoDB" id="10251079at2759"/>
<dbReference type="AlphaFoldDB" id="A0A8H2XHP4"/>
<evidence type="ECO:0000313" key="1">
    <source>
        <dbReference type="EMBL" id="CAE6427643.1"/>
    </source>
</evidence>
<dbReference type="Proteomes" id="UP000663841">
    <property type="component" value="Unassembled WGS sequence"/>
</dbReference>
<organism evidence="1 2">
    <name type="scientific">Rhizoctonia solani</name>
    <dbReference type="NCBI Taxonomy" id="456999"/>
    <lineage>
        <taxon>Eukaryota</taxon>
        <taxon>Fungi</taxon>
        <taxon>Dikarya</taxon>
        <taxon>Basidiomycota</taxon>
        <taxon>Agaricomycotina</taxon>
        <taxon>Agaricomycetes</taxon>
        <taxon>Cantharellales</taxon>
        <taxon>Ceratobasidiaceae</taxon>
        <taxon>Rhizoctonia</taxon>
    </lineage>
</organism>
<dbReference type="SUPFAM" id="SSF52047">
    <property type="entry name" value="RNI-like"/>
    <property type="match status" value="1"/>
</dbReference>
<name>A0A8H2XHP4_9AGAM</name>
<proteinExistence type="predicted"/>
<sequence>MSKLPSLPAELTLQIVRRMFQTDDRSDRSVRISSSRQVDYLNHKPQWRDIDGVMRANHSLRRFALQLWFSLLVLRKTSDLTEGMVLFPGLPSWVHRLIISISYTWSMTDLAAFACFRQLRRVNFAEHNDSSPSQGAFFLLEALQRLPRGKITHLSCSFADTTYLRSTWPYLGEFPQLQELRLRVCNPTACSRRPRLTRLAMADVHMPLLEEGDVQLMAQALKGFPKLRALYIGVFTISRGSFLLHWGLHESARRNNPQYDPWASDCIQCRTDAMPDALRRAETASLSLAKAAPSLKHIEWLSWFAPMKEGILAFDVTRDIPNDLINVNPAL</sequence>
<reference evidence="1" key="1">
    <citation type="submission" date="2021-01" db="EMBL/GenBank/DDBJ databases">
        <authorList>
            <person name="Kaushik A."/>
        </authorList>
    </citation>
    <scope>NUCLEOTIDE SEQUENCE</scope>
    <source>
        <strain evidence="1">AG3-T5</strain>
    </source>
</reference>
<gene>
    <name evidence="1" type="ORF">RDB_LOCUS60056</name>
</gene>